<dbReference type="GO" id="GO:0006270">
    <property type="term" value="P:DNA replication initiation"/>
    <property type="evidence" value="ECO:0007669"/>
    <property type="project" value="TreeGrafter"/>
</dbReference>
<dbReference type="InterPro" id="IPR027417">
    <property type="entry name" value="P-loop_NTPase"/>
</dbReference>
<protein>
    <recommendedName>
        <fullName evidence="1">AAA+ ATPase domain-containing protein</fullName>
    </recommendedName>
</protein>
<evidence type="ECO:0000259" key="1">
    <source>
        <dbReference type="SMART" id="SM00382"/>
    </source>
</evidence>
<dbReference type="EMBL" id="FZQA01000004">
    <property type="protein sequence ID" value="SNT74157.1"/>
    <property type="molecule type" value="Genomic_DNA"/>
</dbReference>
<name>A0A239PWU2_9PROT</name>
<evidence type="ECO:0000313" key="2">
    <source>
        <dbReference type="EMBL" id="SNT74157.1"/>
    </source>
</evidence>
<evidence type="ECO:0000313" key="3">
    <source>
        <dbReference type="Proteomes" id="UP000198346"/>
    </source>
</evidence>
<proteinExistence type="predicted"/>
<gene>
    <name evidence="2" type="ORF">SAMN06297382_2065</name>
</gene>
<dbReference type="GO" id="GO:0003688">
    <property type="term" value="F:DNA replication origin binding"/>
    <property type="evidence" value="ECO:0007669"/>
    <property type="project" value="TreeGrafter"/>
</dbReference>
<keyword evidence="3" id="KW-1185">Reference proteome</keyword>
<dbReference type="PANTHER" id="PTHR30050:SF5">
    <property type="entry name" value="DNAA REGULATORY INACTIVATOR HDA"/>
    <property type="match status" value="1"/>
</dbReference>
<dbReference type="SUPFAM" id="SSF52540">
    <property type="entry name" value="P-loop containing nucleoside triphosphate hydrolases"/>
    <property type="match status" value="1"/>
</dbReference>
<dbReference type="RefSeq" id="WP_089412532.1">
    <property type="nucleotide sequence ID" value="NZ_FZQA01000004.1"/>
</dbReference>
<reference evidence="2 3" key="1">
    <citation type="submission" date="2017-07" db="EMBL/GenBank/DDBJ databases">
        <authorList>
            <person name="Sun Z.S."/>
            <person name="Albrecht U."/>
            <person name="Echele G."/>
            <person name="Lee C.C."/>
        </authorList>
    </citation>
    <scope>NUCLEOTIDE SEQUENCE [LARGE SCALE GENOMIC DNA]</scope>
    <source>
        <strain evidence="2 3">CGMCC 1.12710</strain>
    </source>
</reference>
<dbReference type="AlphaFoldDB" id="A0A239PWU2"/>
<dbReference type="PANTHER" id="PTHR30050">
    <property type="entry name" value="CHROMOSOMAL REPLICATION INITIATOR PROTEIN DNAA"/>
    <property type="match status" value="1"/>
</dbReference>
<organism evidence="2 3">
    <name type="scientific">Amphiplicatus metriothermophilus</name>
    <dbReference type="NCBI Taxonomy" id="1519374"/>
    <lineage>
        <taxon>Bacteria</taxon>
        <taxon>Pseudomonadati</taxon>
        <taxon>Pseudomonadota</taxon>
        <taxon>Alphaproteobacteria</taxon>
        <taxon>Parvularculales</taxon>
        <taxon>Parvularculaceae</taxon>
        <taxon>Amphiplicatus</taxon>
    </lineage>
</organism>
<accession>A0A239PWU2</accession>
<feature type="domain" description="AAA+ ATPase" evidence="1">
    <location>
        <begin position="41"/>
        <end position="149"/>
    </location>
</feature>
<dbReference type="InterPro" id="IPR003593">
    <property type="entry name" value="AAA+_ATPase"/>
</dbReference>
<dbReference type="Gene3D" id="1.10.8.60">
    <property type="match status" value="1"/>
</dbReference>
<dbReference type="OrthoDB" id="7390113at2"/>
<dbReference type="Gene3D" id="3.40.50.300">
    <property type="entry name" value="P-loop containing nucleotide triphosphate hydrolases"/>
    <property type="match status" value="1"/>
</dbReference>
<dbReference type="SMART" id="SM00382">
    <property type="entry name" value="AAA"/>
    <property type="match status" value="1"/>
</dbReference>
<sequence length="218" mass="22808">MTTQLALDFPSAPPRYRRADFIAAGAAASALAAADGFAASSEPALAICGPAGAGKTHLAHILAEALGRPVVALADAVGRPFAPGARLIADDADRGADPGEFLALVEAVRERGGRLVLAGRGDPRDWAGGLRDLETRLAAMARIVMPEPDEALLRAVMLKAFEDRQLRVSPGVVDYAAPRLPRTYAAARAFVEAAEEELKAAGRPINLGLARRAIARLF</sequence>
<dbReference type="Proteomes" id="UP000198346">
    <property type="component" value="Unassembled WGS sequence"/>
</dbReference>
<dbReference type="GO" id="GO:0005886">
    <property type="term" value="C:plasma membrane"/>
    <property type="evidence" value="ECO:0007669"/>
    <property type="project" value="TreeGrafter"/>
</dbReference>